<reference evidence="2 3" key="1">
    <citation type="submission" date="2019-01" db="EMBL/GenBank/DDBJ databases">
        <title>Halorientalis sp. F13-25 a new haloarchaeum isolated from hypersaline water.</title>
        <authorList>
            <person name="Ana D.-V."/>
            <person name="Cristina S.-P."/>
            <person name="Antonio V."/>
        </authorList>
    </citation>
    <scope>NUCLEOTIDE SEQUENCE [LARGE SCALE GENOMIC DNA]</scope>
    <source>
        <strain evidence="2 3">F13-25</strain>
    </source>
</reference>
<evidence type="ECO:0000313" key="3">
    <source>
        <dbReference type="Proteomes" id="UP000289691"/>
    </source>
</evidence>
<feature type="region of interest" description="Disordered" evidence="1">
    <location>
        <begin position="22"/>
        <end position="61"/>
    </location>
</feature>
<evidence type="ECO:0000256" key="1">
    <source>
        <dbReference type="SAM" id="MobiDB-lite"/>
    </source>
</evidence>
<sequence length="342" mass="36288">MDRRRRRAIKLVGSSGLVAIAGCSGSDTDDRGATTGTTDTDDGRDSTADADSASPQADATASTEYQEWLVSPNAFAGRDHYSFSTVDYERLRSVRTEMDPDVFGQLRSNVSSDEFAQFGIGLADSSTLINLRPMSGSGGQWNVILGSFSRGDVEEEFTDSITVSDSEGANGDRSGVSTERRGAYTLYYGGELDGTVALADGVVLSGSSAEMDSTANVESLIDAKAGETDRYTTQGEDMATITGVLGSGTFLGGSTSERVTETALESGLFEGQVGYGYADTVRGETMETREVFLFDEPASVDMESVDAYRDIELFDDFSRISASQNGRVVLVTGEVATADIYG</sequence>
<feature type="compositionally biased region" description="Low complexity" evidence="1">
    <location>
        <begin position="49"/>
        <end position="61"/>
    </location>
</feature>
<dbReference type="Proteomes" id="UP000289691">
    <property type="component" value="Unassembled WGS sequence"/>
</dbReference>
<gene>
    <name evidence="2" type="ORF">EAF64_10105</name>
</gene>
<organism evidence="2 3">
    <name type="scientific">Halorientalis pallida</name>
    <dbReference type="NCBI Taxonomy" id="2479928"/>
    <lineage>
        <taxon>Archaea</taxon>
        <taxon>Methanobacteriati</taxon>
        <taxon>Methanobacteriota</taxon>
        <taxon>Stenosarchaea group</taxon>
        <taxon>Halobacteria</taxon>
        <taxon>Halobacteriales</taxon>
        <taxon>Haloarculaceae</taxon>
        <taxon>Halorientalis</taxon>
    </lineage>
</organism>
<dbReference type="EMBL" id="RDFA01000003">
    <property type="protein sequence ID" value="RXK49262.1"/>
    <property type="molecule type" value="Genomic_DNA"/>
</dbReference>
<dbReference type="RefSeq" id="WP_129068858.1">
    <property type="nucleotide sequence ID" value="NZ_RDFA01000003.1"/>
</dbReference>
<dbReference type="PROSITE" id="PS51257">
    <property type="entry name" value="PROKAR_LIPOPROTEIN"/>
    <property type="match status" value="1"/>
</dbReference>
<dbReference type="OrthoDB" id="387524at2157"/>
<proteinExistence type="predicted"/>
<accession>A0A498L4P2</accession>
<keyword evidence="3" id="KW-1185">Reference proteome</keyword>
<name>A0A498L4P2_9EURY</name>
<dbReference type="AlphaFoldDB" id="A0A498L4P2"/>
<evidence type="ECO:0000313" key="2">
    <source>
        <dbReference type="EMBL" id="RXK49262.1"/>
    </source>
</evidence>
<protein>
    <submittedName>
        <fullName evidence="2">Uncharacterized protein</fullName>
    </submittedName>
</protein>
<comment type="caution">
    <text evidence="2">The sequence shown here is derived from an EMBL/GenBank/DDBJ whole genome shotgun (WGS) entry which is preliminary data.</text>
</comment>